<dbReference type="OrthoDB" id="69656at2759"/>
<protein>
    <submittedName>
        <fullName evidence="2">Uncharacterized protein</fullName>
    </submittedName>
</protein>
<evidence type="ECO:0000313" key="2">
    <source>
        <dbReference type="EMBL" id="POM57362.1"/>
    </source>
</evidence>
<dbReference type="PANTHER" id="PTHR36983">
    <property type="entry name" value="DNAJ HOMOLOG SUBFAMILY C MEMBER 13"/>
    <property type="match status" value="1"/>
</dbReference>
<proteinExistence type="predicted"/>
<organism evidence="2 3">
    <name type="scientific">Phytophthora palmivora</name>
    <dbReference type="NCBI Taxonomy" id="4796"/>
    <lineage>
        <taxon>Eukaryota</taxon>
        <taxon>Sar</taxon>
        <taxon>Stramenopiles</taxon>
        <taxon>Oomycota</taxon>
        <taxon>Peronosporomycetes</taxon>
        <taxon>Peronosporales</taxon>
        <taxon>Peronosporaceae</taxon>
        <taxon>Phytophthora</taxon>
    </lineage>
</organism>
<feature type="compositionally biased region" description="Acidic residues" evidence="1">
    <location>
        <begin position="66"/>
        <end position="75"/>
    </location>
</feature>
<keyword evidence="3" id="KW-1185">Reference proteome</keyword>
<gene>
    <name evidence="2" type="ORF">PHPALM_38135</name>
</gene>
<dbReference type="GO" id="GO:0006898">
    <property type="term" value="P:receptor-mediated endocytosis"/>
    <property type="evidence" value="ECO:0007669"/>
    <property type="project" value="TreeGrafter"/>
</dbReference>
<dbReference type="Proteomes" id="UP000237271">
    <property type="component" value="Unassembled WGS sequence"/>
</dbReference>
<reference evidence="2 3" key="1">
    <citation type="journal article" date="2017" name="Genome Biol. Evol.">
        <title>Phytophthora megakarya and P. palmivora, closely related causal agents of cacao black pod rot, underwent increases in genome sizes and gene numbers by different mechanisms.</title>
        <authorList>
            <person name="Ali S.S."/>
            <person name="Shao J."/>
            <person name="Lary D.J."/>
            <person name="Kronmiller B."/>
            <person name="Shen D."/>
            <person name="Strem M.D."/>
            <person name="Amoako-Attah I."/>
            <person name="Akrofi A.Y."/>
            <person name="Begoude B.A."/>
            <person name="Ten Hoopen G.M."/>
            <person name="Coulibaly K."/>
            <person name="Kebe B.I."/>
            <person name="Melnick R.L."/>
            <person name="Guiltinan M.J."/>
            <person name="Tyler B.M."/>
            <person name="Meinhardt L.W."/>
            <person name="Bailey B.A."/>
        </authorList>
    </citation>
    <scope>NUCLEOTIDE SEQUENCE [LARGE SCALE GENOMIC DNA]</scope>
    <source>
        <strain evidence="3">sbr112.9</strain>
    </source>
</reference>
<evidence type="ECO:0000313" key="3">
    <source>
        <dbReference type="Proteomes" id="UP000237271"/>
    </source>
</evidence>
<dbReference type="GO" id="GO:2000641">
    <property type="term" value="P:regulation of early endosome to late endosome transport"/>
    <property type="evidence" value="ECO:0007669"/>
    <property type="project" value="InterPro"/>
</dbReference>
<dbReference type="PANTHER" id="PTHR36983:SF2">
    <property type="entry name" value="DNAJ HOMOLOG SUBFAMILY C MEMBER 13"/>
    <property type="match status" value="1"/>
</dbReference>
<sequence length="353" mass="39482">MALPRSDDSGDAELQQLKQKLDPLVFGRDLVSLDEGFVPRGPETTGFEMEPRPSSFYGALPTTSGAEDEDDDDDDVENLEVPVNRYAGVIYAARFFVTRVGFLRSAKRLMVLSSNHLTIVDPYSDEVKERYAFDNIKEITIASDSGGHNADRAFTIFIGKNLKETYTCRCRQQLLSAYYQLRERASSFRKDEIEAATADALSAVGASVGTGDNTWATGSGGPGAMGTSNSNLLGSGMYFDSLFQLCGKTFTMTKLSTTRSIAIHPVKVDVLLAVRAASLDRLDPQTRTTLSSILLIDIVKIQRVNTNSNELVLYFENNRIHRYWCDMYRFSWKKYQIRASLTHSPRRVIFRNL</sequence>
<dbReference type="AlphaFoldDB" id="A0A2P4WVN4"/>
<dbReference type="GO" id="GO:0007032">
    <property type="term" value="P:endosome organization"/>
    <property type="evidence" value="ECO:0007669"/>
    <property type="project" value="InterPro"/>
</dbReference>
<dbReference type="GO" id="GO:0010008">
    <property type="term" value="C:endosome membrane"/>
    <property type="evidence" value="ECO:0007669"/>
    <property type="project" value="TreeGrafter"/>
</dbReference>
<feature type="region of interest" description="Disordered" evidence="1">
    <location>
        <begin position="41"/>
        <end position="75"/>
    </location>
</feature>
<name>A0A2P4WVN4_9STRA</name>
<dbReference type="InterPro" id="IPR044978">
    <property type="entry name" value="GRV2/DNAJC13"/>
</dbReference>
<comment type="caution">
    <text evidence="2">The sequence shown here is derived from an EMBL/GenBank/DDBJ whole genome shotgun (WGS) entry which is preliminary data.</text>
</comment>
<accession>A0A2P4WVN4</accession>
<evidence type="ECO:0000256" key="1">
    <source>
        <dbReference type="SAM" id="MobiDB-lite"/>
    </source>
</evidence>
<dbReference type="EMBL" id="NCKW01020784">
    <property type="protein sequence ID" value="POM57362.1"/>
    <property type="molecule type" value="Genomic_DNA"/>
</dbReference>